<evidence type="ECO:0000313" key="6">
    <source>
        <dbReference type="Proteomes" id="UP001281761"/>
    </source>
</evidence>
<keyword evidence="6" id="KW-1185">Reference proteome</keyword>
<sequence>MYCNRATFPGRDIYFHAHRLFVVIKSTFWKRSHDHVSCAQKTRNDSDPNQVSHPISAICFNVLSHPVMNKSPLQPERGFALQSSNVVTMLLEGAEGMTRNGMWQTTLEQKTPFPASSRKGHPPQMDHHVHSRLLQRTKGDQKHSEQSLDFARNLFAATPPAALTDLIFLLTKAERKDDPNRAKTSSDCV</sequence>
<organism evidence="2 6">
    <name type="scientific">Blattamonas nauphoetae</name>
    <dbReference type="NCBI Taxonomy" id="2049346"/>
    <lineage>
        <taxon>Eukaryota</taxon>
        <taxon>Metamonada</taxon>
        <taxon>Preaxostyla</taxon>
        <taxon>Oxymonadida</taxon>
        <taxon>Blattamonas</taxon>
    </lineage>
</organism>
<evidence type="ECO:0000313" key="5">
    <source>
        <dbReference type="EMBL" id="KAK2949886.1"/>
    </source>
</evidence>
<dbReference type="EMBL" id="JARBJD010000147">
    <property type="protein sequence ID" value="KAK2949886.1"/>
    <property type="molecule type" value="Genomic_DNA"/>
</dbReference>
<protein>
    <submittedName>
        <fullName evidence="2">Uncharacterized protein</fullName>
    </submittedName>
</protein>
<evidence type="ECO:0000313" key="3">
    <source>
        <dbReference type="EMBL" id="KAK2941359.1"/>
    </source>
</evidence>
<evidence type="ECO:0000313" key="2">
    <source>
        <dbReference type="EMBL" id="KAK2941358.1"/>
    </source>
</evidence>
<dbReference type="EMBL" id="JARBJD010000202">
    <property type="protein sequence ID" value="KAK2947434.1"/>
    <property type="molecule type" value="Genomic_DNA"/>
</dbReference>
<dbReference type="Proteomes" id="UP001281761">
    <property type="component" value="Unassembled WGS sequence"/>
</dbReference>
<accession>A0ABQ9WPW5</accession>
<evidence type="ECO:0000313" key="1">
    <source>
        <dbReference type="EMBL" id="KAK2940012.1"/>
    </source>
</evidence>
<comment type="caution">
    <text evidence="2">The sequence shown here is derived from an EMBL/GenBank/DDBJ whole genome shotgun (WGS) entry which is preliminary data.</text>
</comment>
<evidence type="ECO:0000313" key="4">
    <source>
        <dbReference type="EMBL" id="KAK2947434.1"/>
    </source>
</evidence>
<gene>
    <name evidence="5" type="ORF">BLNAU_15189</name>
    <name evidence="4" type="ORF">BLNAU_17680</name>
    <name evidence="2" type="ORF">BLNAU_23729</name>
    <name evidence="3" type="ORF">BLNAU_23730</name>
    <name evidence="1" type="ORF">BLNAU_25080</name>
</gene>
<reference evidence="2 6" key="1">
    <citation type="journal article" date="2022" name="bioRxiv">
        <title>Genomics of Preaxostyla Flagellates Illuminates Evolutionary Transitions and the Path Towards Mitochondrial Loss.</title>
        <authorList>
            <person name="Novak L.V.F."/>
            <person name="Treitli S.C."/>
            <person name="Pyrih J."/>
            <person name="Halakuc P."/>
            <person name="Pipaliya S.V."/>
            <person name="Vacek V."/>
            <person name="Brzon O."/>
            <person name="Soukal P."/>
            <person name="Eme L."/>
            <person name="Dacks J.B."/>
            <person name="Karnkowska A."/>
            <person name="Elias M."/>
            <person name="Hampl V."/>
        </authorList>
    </citation>
    <scope>NUCLEOTIDE SEQUENCE [LARGE SCALE GENOMIC DNA]</scope>
    <source>
        <strain evidence="2">NAU3</strain>
        <tissue evidence="2">Gut</tissue>
    </source>
</reference>
<dbReference type="EMBL" id="JARBJD010000513">
    <property type="protein sequence ID" value="KAK2941359.1"/>
    <property type="molecule type" value="Genomic_DNA"/>
</dbReference>
<dbReference type="EMBL" id="JARBJD010000772">
    <property type="protein sequence ID" value="KAK2940012.1"/>
    <property type="molecule type" value="Genomic_DNA"/>
</dbReference>
<proteinExistence type="predicted"/>
<name>A0ABQ9WPW5_9EUKA</name>
<dbReference type="EMBL" id="JARBJD010000513">
    <property type="protein sequence ID" value="KAK2941358.1"/>
    <property type="molecule type" value="Genomic_DNA"/>
</dbReference>